<evidence type="ECO:0000313" key="1">
    <source>
        <dbReference type="EMBL" id="GAA2003377.1"/>
    </source>
</evidence>
<sequence length="237" mass="25204">MSNFLGRALGDALLTKGEGYTDVWLVRHGQQIRASHDSPEFLAYDAPLSETGRAQAEATADLLADADLHAVYSSDLARANDTGKAIASRHGLDVTIVPEVREVGIFRDVPQESSFEAAVGGEAAAAAASAMVRTVTWDAIPLGEGSAEFRARVHSAIWAIARAHPGENVVVACHGGVVNGFLAEEYGLARDFLFRPAHAGVTRVRFSHEAHGEAANRAVLLTANEIAHLEAQDLLTF</sequence>
<gene>
    <name evidence="1" type="ORF">GCM10009755_10480</name>
</gene>
<dbReference type="CDD" id="cd07067">
    <property type="entry name" value="HP_PGM_like"/>
    <property type="match status" value="1"/>
</dbReference>
<dbReference type="SUPFAM" id="SSF53254">
    <property type="entry name" value="Phosphoglycerate mutase-like"/>
    <property type="match status" value="1"/>
</dbReference>
<dbReference type="Gene3D" id="3.40.50.1240">
    <property type="entry name" value="Phosphoglycerate mutase-like"/>
    <property type="match status" value="1"/>
</dbReference>
<dbReference type="EMBL" id="BAAANO010000009">
    <property type="protein sequence ID" value="GAA2003377.1"/>
    <property type="molecule type" value="Genomic_DNA"/>
</dbReference>
<evidence type="ECO:0000313" key="2">
    <source>
        <dbReference type="Proteomes" id="UP001500755"/>
    </source>
</evidence>
<reference evidence="2" key="1">
    <citation type="journal article" date="2019" name="Int. J. Syst. Evol. Microbiol.">
        <title>The Global Catalogue of Microorganisms (GCM) 10K type strain sequencing project: providing services to taxonomists for standard genome sequencing and annotation.</title>
        <authorList>
            <consortium name="The Broad Institute Genomics Platform"/>
            <consortium name="The Broad Institute Genome Sequencing Center for Infectious Disease"/>
            <person name="Wu L."/>
            <person name="Ma J."/>
        </authorList>
    </citation>
    <scope>NUCLEOTIDE SEQUENCE [LARGE SCALE GENOMIC DNA]</scope>
    <source>
        <strain evidence="2">JCM 14546</strain>
    </source>
</reference>
<dbReference type="PANTHER" id="PTHR48100">
    <property type="entry name" value="BROAD-SPECIFICITY PHOSPHATASE YOR283W-RELATED"/>
    <property type="match status" value="1"/>
</dbReference>
<dbReference type="PANTHER" id="PTHR48100:SF44">
    <property type="entry name" value="PHOSPHATASE C1620.13-RELATED"/>
    <property type="match status" value="1"/>
</dbReference>
<dbReference type="InterPro" id="IPR013078">
    <property type="entry name" value="His_Pase_superF_clade-1"/>
</dbReference>
<dbReference type="RefSeq" id="WP_344307637.1">
    <property type="nucleotide sequence ID" value="NZ_BAAANO010000009.1"/>
</dbReference>
<dbReference type="SMART" id="SM00855">
    <property type="entry name" value="PGAM"/>
    <property type="match status" value="1"/>
</dbReference>
<dbReference type="Pfam" id="PF00300">
    <property type="entry name" value="His_Phos_1"/>
    <property type="match status" value="1"/>
</dbReference>
<dbReference type="Proteomes" id="UP001500755">
    <property type="component" value="Unassembled WGS sequence"/>
</dbReference>
<protein>
    <submittedName>
        <fullName evidence="1">Histidine phosphatase family protein</fullName>
    </submittedName>
</protein>
<accession>A0ABP5ERK5</accession>
<organism evidence="1 2">
    <name type="scientific">Brevibacterium samyangense</name>
    <dbReference type="NCBI Taxonomy" id="366888"/>
    <lineage>
        <taxon>Bacteria</taxon>
        <taxon>Bacillati</taxon>
        <taxon>Actinomycetota</taxon>
        <taxon>Actinomycetes</taxon>
        <taxon>Micrococcales</taxon>
        <taxon>Brevibacteriaceae</taxon>
        <taxon>Brevibacterium</taxon>
    </lineage>
</organism>
<name>A0ABP5ERK5_9MICO</name>
<dbReference type="InterPro" id="IPR029033">
    <property type="entry name" value="His_PPase_superfam"/>
</dbReference>
<dbReference type="InterPro" id="IPR050275">
    <property type="entry name" value="PGM_Phosphatase"/>
</dbReference>
<comment type="caution">
    <text evidence="1">The sequence shown here is derived from an EMBL/GenBank/DDBJ whole genome shotgun (WGS) entry which is preliminary data.</text>
</comment>
<proteinExistence type="predicted"/>
<keyword evidence="2" id="KW-1185">Reference proteome</keyword>